<evidence type="ECO:0000313" key="2">
    <source>
        <dbReference type="Proteomes" id="UP000823773"/>
    </source>
</evidence>
<proteinExistence type="predicted"/>
<dbReference type="EMBL" id="JAGGJR010000002">
    <property type="protein sequence ID" value="MBP1871704.1"/>
    <property type="molecule type" value="Genomic_DNA"/>
</dbReference>
<reference evidence="1" key="1">
    <citation type="submission" date="2021-03" db="EMBL/GenBank/DDBJ databases">
        <title>Genomic Encyclopedia of Type Strains, Phase IV (KMG-IV): sequencing the most valuable type-strain genomes for metagenomic binning, comparative biology and taxonomic classification.</title>
        <authorList>
            <person name="Goeker M."/>
        </authorList>
    </citation>
    <scope>NUCLEOTIDE SEQUENCE</scope>
    <source>
        <strain evidence="1">DSM 18131</strain>
    </source>
</reference>
<sequence length="86" mass="9948">MTDTPTLGSAAYQGAQPELHGEPADRSHRLSIVRGLRRLVARWRARDRFCSELEQKLDGDPHLIDDIGLSRRQIQEELDRPFWQVL</sequence>
<name>A0ACC5SSH0_ENSAD</name>
<gene>
    <name evidence="1" type="ORF">J2Z19_001416</name>
</gene>
<evidence type="ECO:0000313" key="1">
    <source>
        <dbReference type="EMBL" id="MBP1871704.1"/>
    </source>
</evidence>
<dbReference type="Proteomes" id="UP000823773">
    <property type="component" value="Unassembled WGS sequence"/>
</dbReference>
<comment type="caution">
    <text evidence="1">The sequence shown here is derived from an EMBL/GenBank/DDBJ whole genome shotgun (WGS) entry which is preliminary data.</text>
</comment>
<accession>A0ACC5SSH0</accession>
<keyword evidence="2" id="KW-1185">Reference proteome</keyword>
<organism evidence="1 2">
    <name type="scientific">Ensifer adhaerens</name>
    <name type="common">Sinorhizobium morelense</name>
    <dbReference type="NCBI Taxonomy" id="106592"/>
    <lineage>
        <taxon>Bacteria</taxon>
        <taxon>Pseudomonadati</taxon>
        <taxon>Pseudomonadota</taxon>
        <taxon>Alphaproteobacteria</taxon>
        <taxon>Hyphomicrobiales</taxon>
        <taxon>Rhizobiaceae</taxon>
        <taxon>Sinorhizobium/Ensifer group</taxon>
        <taxon>Ensifer</taxon>
    </lineage>
</organism>
<protein>
    <submittedName>
        <fullName evidence="1">Uncharacterized protein YjiS (DUF1127 family)</fullName>
    </submittedName>
</protein>